<name>A0ABU9VQ30_9CLOT</name>
<dbReference type="InterPro" id="IPR003156">
    <property type="entry name" value="DHHA1_dom"/>
</dbReference>
<comment type="caution">
    <text evidence="13">The sequence shown here is derived from an EMBL/GenBank/DDBJ whole genome shotgun (WGS) entry which is preliminary data.</text>
</comment>
<comment type="domain">
    <text evidence="11">Consists of three domains; the N-terminal catalytic domain, the editing domain and the C-terminal C-Ala domain. The editing domain removes incorrectly charged amino acids, while the C-Ala domain, along with tRNA(Ala), serves as a bridge to cooperatively bring together the editing and aminoacylation centers thus stimulating deacylation of misacylated tRNAs.</text>
</comment>
<keyword evidence="11" id="KW-0862">Zinc</keyword>
<dbReference type="InterPro" id="IPR023033">
    <property type="entry name" value="Ala_tRNA_ligase_euk/bac"/>
</dbReference>
<dbReference type="SUPFAM" id="SSF55186">
    <property type="entry name" value="ThrRS/AlaRS common domain"/>
    <property type="match status" value="1"/>
</dbReference>
<dbReference type="Pfam" id="PF02272">
    <property type="entry name" value="DHHA1"/>
    <property type="match status" value="1"/>
</dbReference>
<keyword evidence="5 11" id="KW-0067">ATP-binding</keyword>
<evidence type="ECO:0000256" key="4">
    <source>
        <dbReference type="ARBA" id="ARBA00022741"/>
    </source>
</evidence>
<dbReference type="InterPro" id="IPR018163">
    <property type="entry name" value="Thr/Ala-tRNA-synth_IIc_edit"/>
</dbReference>
<dbReference type="InterPro" id="IPR018162">
    <property type="entry name" value="Ala-tRNA-ligase_IIc_anticod-bd"/>
</dbReference>
<dbReference type="Gene3D" id="3.30.54.20">
    <property type="match status" value="1"/>
</dbReference>
<evidence type="ECO:0000256" key="9">
    <source>
        <dbReference type="ARBA" id="ARBA00024779"/>
    </source>
</evidence>
<feature type="binding site" evidence="11">
    <location>
        <position position="572"/>
    </location>
    <ligand>
        <name>Zn(2+)</name>
        <dbReference type="ChEBI" id="CHEBI:29105"/>
    </ligand>
</feature>
<evidence type="ECO:0000256" key="1">
    <source>
        <dbReference type="ARBA" id="ARBA00008226"/>
    </source>
</evidence>
<evidence type="ECO:0000256" key="5">
    <source>
        <dbReference type="ARBA" id="ARBA00022840"/>
    </source>
</evidence>
<keyword evidence="14" id="KW-1185">Reference proteome</keyword>
<dbReference type="SUPFAM" id="SSF55681">
    <property type="entry name" value="Class II aaRS and biotin synthetases"/>
    <property type="match status" value="1"/>
</dbReference>
<dbReference type="CDD" id="cd00673">
    <property type="entry name" value="AlaRS_core"/>
    <property type="match status" value="1"/>
</dbReference>
<dbReference type="SMART" id="SM00863">
    <property type="entry name" value="tRNA_SAD"/>
    <property type="match status" value="1"/>
</dbReference>
<dbReference type="EMBL" id="JBCITM010000002">
    <property type="protein sequence ID" value="MEN1759262.1"/>
    <property type="molecule type" value="Genomic_DNA"/>
</dbReference>
<feature type="binding site" evidence="11">
    <location>
        <position position="674"/>
    </location>
    <ligand>
        <name>Zn(2+)</name>
        <dbReference type="ChEBI" id="CHEBI:29105"/>
    </ligand>
</feature>
<dbReference type="InterPro" id="IPR012947">
    <property type="entry name" value="tRNA_SAD"/>
</dbReference>
<dbReference type="SUPFAM" id="SSF101353">
    <property type="entry name" value="Putative anticodon-binding domain of alanyl-tRNA synthetase (AlaRS)"/>
    <property type="match status" value="1"/>
</dbReference>
<feature type="domain" description="Alanyl-transfer RNA synthetases family profile" evidence="12">
    <location>
        <begin position="4"/>
        <end position="713"/>
    </location>
</feature>
<accession>A0ABU9VQ30</accession>
<dbReference type="GO" id="GO:0004813">
    <property type="term" value="F:alanine-tRNA ligase activity"/>
    <property type="evidence" value="ECO:0007669"/>
    <property type="project" value="UniProtKB-EC"/>
</dbReference>
<dbReference type="PANTHER" id="PTHR11777">
    <property type="entry name" value="ALANYL-TRNA SYNTHETASE"/>
    <property type="match status" value="1"/>
</dbReference>
<evidence type="ECO:0000256" key="2">
    <source>
        <dbReference type="ARBA" id="ARBA00022555"/>
    </source>
</evidence>
<dbReference type="EC" id="6.1.1.7" evidence="11"/>
<dbReference type="Gene3D" id="3.30.980.10">
    <property type="entry name" value="Threonyl-trna Synthetase, Chain A, domain 2"/>
    <property type="match status" value="1"/>
</dbReference>
<dbReference type="SUPFAM" id="SSF50447">
    <property type="entry name" value="Translation proteins"/>
    <property type="match status" value="1"/>
</dbReference>
<keyword evidence="4 11" id="KW-0547">Nucleotide-binding</keyword>
<comment type="subcellular location">
    <subcellularLocation>
        <location evidence="11">Cytoplasm</location>
    </subcellularLocation>
</comment>
<evidence type="ECO:0000256" key="7">
    <source>
        <dbReference type="ARBA" id="ARBA00022917"/>
    </source>
</evidence>
<dbReference type="InterPro" id="IPR002318">
    <property type="entry name" value="Ala-tRNA-lgiase_IIc"/>
</dbReference>
<evidence type="ECO:0000313" key="13">
    <source>
        <dbReference type="EMBL" id="MEN1759262.1"/>
    </source>
</evidence>
<dbReference type="InterPro" id="IPR018164">
    <property type="entry name" value="Ala-tRNA-synth_IIc_N"/>
</dbReference>
<keyword evidence="11" id="KW-0963">Cytoplasm</keyword>
<keyword evidence="11" id="KW-0479">Metal-binding</keyword>
<evidence type="ECO:0000259" key="12">
    <source>
        <dbReference type="PROSITE" id="PS50860"/>
    </source>
</evidence>
<sequence>MEKKGINEIRQAFLEFFESKNHLVRPSFSLIPKDDNSLLLINSGMAPLKPFFAGTQVPPKKRMATSQKCIRTGDIENVGKTARHATFFEMLGNFSFGDYFKKEAIRWSWEFSLDHLKLPPERIWASIYEEDDEAFHLWRQEVGLPEERIVRLGKEDNFWEIGLGPCGPCSELYFDRGEKYGCGDAACKPGCECDRYVEYWNLVFTQFNKDEAGNYTPLPNPNIDTGMGLERVACMLQEVDSIFEIDGMRVILDNICERSGVAYGENHQHDISIRIITDHIRSITFMISDGILPSNEGRGYVLRRLLRRAARHGKLLGLNQAFLYLLMDQVVEKFHSGYPELMEKQEMIRKVILVEEDRFQETIHQGSEMLSAYIETMKSKGQQVLSGSQAFRLYDTFGFPLDLTKEILEEAGMTVDEPAFKAEMEQQKTRARNARSEAGAVGWKEDPLTILTAVPQTNFVGYDSLAVSATVTALIQEGTSVERGPAEKGTTLFVLLDQTPFYGEGGGQVGDQGVLKGATFIGRVVDTRKGSGEVIYHVVEADQGQIAVGDTLQAIVTSERRADTARNHTATHLLHKSLKHILGEHVQQAGSLVTPERLRFDFNHFEPMTAEELETVETIVNQQIQRSLPVQIMETSMEKARSLGAEALFDAKYGETVRVVKTGDFSLELCGGTHVNNSGEIGMLLILGESGIASGVRRIEAVTGTGAYRLFKQHQETLQIMASLLKTRQERLLPRLEEMIQENREKDQLIQKMKQEQMKDQQGDLLQNAVTIGQTAVVITSLEGQSMDALRELGDRIKDKAGSAVILLASHEDEKVHIMATLSKDLVEKGLHAGKLVKEVAAITGGGGGGRPDMAQAGGKKPDKIPEALSRAMEMIQQALA</sequence>
<protein>
    <recommendedName>
        <fullName evidence="11">Alanine--tRNA ligase</fullName>
        <ecNumber evidence="11">6.1.1.7</ecNumber>
    </recommendedName>
    <alternativeName>
        <fullName evidence="11">Alanyl-tRNA synthetase</fullName>
        <shortName evidence="11">AlaRS</shortName>
    </alternativeName>
</protein>
<comment type="catalytic activity">
    <reaction evidence="10 11">
        <text>tRNA(Ala) + L-alanine + ATP = L-alanyl-tRNA(Ala) + AMP + diphosphate</text>
        <dbReference type="Rhea" id="RHEA:12540"/>
        <dbReference type="Rhea" id="RHEA-COMP:9657"/>
        <dbReference type="Rhea" id="RHEA-COMP:9923"/>
        <dbReference type="ChEBI" id="CHEBI:30616"/>
        <dbReference type="ChEBI" id="CHEBI:33019"/>
        <dbReference type="ChEBI" id="CHEBI:57972"/>
        <dbReference type="ChEBI" id="CHEBI:78442"/>
        <dbReference type="ChEBI" id="CHEBI:78497"/>
        <dbReference type="ChEBI" id="CHEBI:456215"/>
        <dbReference type="EC" id="6.1.1.7"/>
    </reaction>
</comment>
<dbReference type="InterPro" id="IPR050058">
    <property type="entry name" value="Ala-tRNA_ligase"/>
</dbReference>
<dbReference type="PRINTS" id="PR00980">
    <property type="entry name" value="TRNASYNTHALA"/>
</dbReference>
<comment type="cofactor">
    <cofactor evidence="11">
        <name>Zn(2+)</name>
        <dbReference type="ChEBI" id="CHEBI:29105"/>
    </cofactor>
    <text evidence="11">Binds 1 zinc ion per subunit.</text>
</comment>
<dbReference type="Pfam" id="PF01411">
    <property type="entry name" value="tRNA-synt_2c"/>
    <property type="match status" value="1"/>
</dbReference>
<dbReference type="Gene3D" id="3.30.930.10">
    <property type="entry name" value="Bira Bifunctional Protein, Domain 2"/>
    <property type="match status" value="1"/>
</dbReference>
<feature type="binding site" evidence="11">
    <location>
        <position position="670"/>
    </location>
    <ligand>
        <name>Zn(2+)</name>
        <dbReference type="ChEBI" id="CHEBI:29105"/>
    </ligand>
</feature>
<keyword evidence="2 11" id="KW-0820">tRNA-binding</keyword>
<evidence type="ECO:0000256" key="8">
    <source>
        <dbReference type="ARBA" id="ARBA00023146"/>
    </source>
</evidence>
<reference evidence="13 14" key="1">
    <citation type="submission" date="2024-04" db="EMBL/GenBank/DDBJ databases">
        <title>Genome sequencing and metabolic network reconstruction of aminoacids and betaine degradation by Anoxynatronum sibiricum.</title>
        <authorList>
            <person name="Detkova E.N."/>
            <person name="Boltjanskaja Y.V."/>
            <person name="Mardanov A.V."/>
            <person name="Kevbrin V."/>
        </authorList>
    </citation>
    <scope>NUCLEOTIDE SEQUENCE [LARGE SCALE GENOMIC DNA]</scope>
    <source>
        <strain evidence="13 14">Z-7981</strain>
    </source>
</reference>
<keyword evidence="7 11" id="KW-0648">Protein biosynthesis</keyword>
<evidence type="ECO:0000256" key="11">
    <source>
        <dbReference type="HAMAP-Rule" id="MF_00036"/>
    </source>
</evidence>
<gene>
    <name evidence="11 13" type="primary">alaS</name>
    <name evidence="13" type="ORF">AAIG11_02140</name>
</gene>
<dbReference type="Proteomes" id="UP001407405">
    <property type="component" value="Unassembled WGS sequence"/>
</dbReference>
<comment type="function">
    <text evidence="9 11">Catalyzes the attachment of alanine to tRNA(Ala) in a two-step reaction: alanine is first activated by ATP to form Ala-AMP and then transferred to the acceptor end of tRNA(Ala). Also edits incorrectly charged Ser-tRNA(Ala) and Gly-tRNA(Ala) via its editing domain.</text>
</comment>
<evidence type="ECO:0000313" key="14">
    <source>
        <dbReference type="Proteomes" id="UP001407405"/>
    </source>
</evidence>
<keyword evidence="3 11" id="KW-0436">Ligase</keyword>
<dbReference type="HAMAP" id="MF_00036_B">
    <property type="entry name" value="Ala_tRNA_synth_B"/>
    <property type="match status" value="1"/>
</dbReference>
<feature type="binding site" evidence="11">
    <location>
        <position position="568"/>
    </location>
    <ligand>
        <name>Zn(2+)</name>
        <dbReference type="ChEBI" id="CHEBI:29105"/>
    </ligand>
</feature>
<keyword evidence="6 11" id="KW-0694">RNA-binding</keyword>
<organism evidence="13 14">
    <name type="scientific">Anoxynatronum sibiricum</name>
    <dbReference type="NCBI Taxonomy" id="210623"/>
    <lineage>
        <taxon>Bacteria</taxon>
        <taxon>Bacillati</taxon>
        <taxon>Bacillota</taxon>
        <taxon>Clostridia</taxon>
        <taxon>Eubacteriales</taxon>
        <taxon>Clostridiaceae</taxon>
        <taxon>Anoxynatronum</taxon>
    </lineage>
</organism>
<evidence type="ECO:0000256" key="10">
    <source>
        <dbReference type="ARBA" id="ARBA00048300"/>
    </source>
</evidence>
<dbReference type="PROSITE" id="PS50860">
    <property type="entry name" value="AA_TRNA_LIGASE_II_ALA"/>
    <property type="match status" value="1"/>
</dbReference>
<dbReference type="InterPro" id="IPR009000">
    <property type="entry name" value="Transl_B-barrel_sf"/>
</dbReference>
<evidence type="ECO:0000256" key="6">
    <source>
        <dbReference type="ARBA" id="ARBA00022884"/>
    </source>
</evidence>
<dbReference type="RefSeq" id="WP_343184638.1">
    <property type="nucleotide sequence ID" value="NZ_JBCITM010000002.1"/>
</dbReference>
<dbReference type="PANTHER" id="PTHR11777:SF9">
    <property type="entry name" value="ALANINE--TRNA LIGASE, CYTOPLASMIC"/>
    <property type="match status" value="1"/>
</dbReference>
<dbReference type="Gene3D" id="2.40.30.130">
    <property type="match status" value="1"/>
</dbReference>
<dbReference type="InterPro" id="IPR045864">
    <property type="entry name" value="aa-tRNA-synth_II/BPL/LPL"/>
</dbReference>
<proteinExistence type="inferred from homology"/>
<dbReference type="InterPro" id="IPR018165">
    <property type="entry name" value="Ala-tRNA-synth_IIc_core"/>
</dbReference>
<dbReference type="Pfam" id="PF07973">
    <property type="entry name" value="tRNA_SAD"/>
    <property type="match status" value="1"/>
</dbReference>
<dbReference type="NCBIfam" id="TIGR00344">
    <property type="entry name" value="alaS"/>
    <property type="match status" value="1"/>
</dbReference>
<dbReference type="Gene3D" id="3.10.310.40">
    <property type="match status" value="1"/>
</dbReference>
<evidence type="ECO:0000256" key="3">
    <source>
        <dbReference type="ARBA" id="ARBA00022598"/>
    </source>
</evidence>
<keyword evidence="8 11" id="KW-0030">Aminoacyl-tRNA synthetase</keyword>
<comment type="similarity">
    <text evidence="1 11">Belongs to the class-II aminoacyl-tRNA synthetase family.</text>
</comment>